<sequence>MPVLATVDPLALVVSLRTPAWTRPGHVGVSKLPQRQRPTLQHPPGNLPGKTAAGQQPLDPGRHQRKEEEISKAVCVLMKKTGPNSANSPFSRKPTNWNRLILPSLSPPAASIMARHDAASSRTPSLARAPCRSAAPMNPSASASNTAKAPRTSAKLGSSASNSPDTSSRPMTAARPSPRPAAARPIAPMIASTSSLLSASSASASASSPSQRGAGRSALTGEALCAHLAAAAGTSALASACSSEEWLRTNAEAAAARKVSRYGMIRSGSLNESIRRRSGRIALFLSAIDRAYSAVL</sequence>
<organism evidence="2">
    <name type="scientific">Setaria italica</name>
    <name type="common">Foxtail millet</name>
    <name type="synonym">Panicum italicum</name>
    <dbReference type="NCBI Taxonomy" id="4555"/>
    <lineage>
        <taxon>Eukaryota</taxon>
        <taxon>Viridiplantae</taxon>
        <taxon>Streptophyta</taxon>
        <taxon>Embryophyta</taxon>
        <taxon>Tracheophyta</taxon>
        <taxon>Spermatophyta</taxon>
        <taxon>Magnoliopsida</taxon>
        <taxon>Liliopsida</taxon>
        <taxon>Poales</taxon>
        <taxon>Poaceae</taxon>
        <taxon>PACMAD clade</taxon>
        <taxon>Panicoideae</taxon>
        <taxon>Panicodae</taxon>
        <taxon>Paniceae</taxon>
        <taxon>Cenchrinae</taxon>
        <taxon>Setaria</taxon>
    </lineage>
</organism>
<feature type="compositionally biased region" description="Low complexity" evidence="1">
    <location>
        <begin position="167"/>
        <end position="182"/>
    </location>
</feature>
<gene>
    <name evidence="2" type="ORF">SETIT_2G401500v2</name>
</gene>
<name>A0A368Q812_SETIT</name>
<reference evidence="2" key="1">
    <citation type="journal article" date="2012" name="Nat. Biotechnol.">
        <title>Reference genome sequence of the model plant Setaria.</title>
        <authorList>
            <person name="Bennetzen J.L."/>
            <person name="Schmutz J."/>
            <person name="Wang H."/>
            <person name="Percifield R."/>
            <person name="Hawkins J."/>
            <person name="Pontaroli A.C."/>
            <person name="Estep M."/>
            <person name="Feng L."/>
            <person name="Vaughn J.N."/>
            <person name="Grimwood J."/>
            <person name="Jenkins J."/>
            <person name="Barry K."/>
            <person name="Lindquist E."/>
            <person name="Hellsten U."/>
            <person name="Deshpande S."/>
            <person name="Wang X."/>
            <person name="Wu X."/>
            <person name="Mitros T."/>
            <person name="Triplett J."/>
            <person name="Yang X."/>
            <person name="Ye C.Y."/>
            <person name="Mauro-Herrera M."/>
            <person name="Wang L."/>
            <person name="Li P."/>
            <person name="Sharma M."/>
            <person name="Sharma R."/>
            <person name="Ronald P.C."/>
            <person name="Panaud O."/>
            <person name="Kellogg E.A."/>
            <person name="Brutnell T.P."/>
            <person name="Doust A.N."/>
            <person name="Tuskan G.A."/>
            <person name="Rokhsar D."/>
            <person name="Devos K.M."/>
        </authorList>
    </citation>
    <scope>NUCLEOTIDE SEQUENCE [LARGE SCALE GENOMIC DNA]</scope>
    <source>
        <strain evidence="2">Yugu1</strain>
    </source>
</reference>
<dbReference type="EMBL" id="CM003529">
    <property type="protein sequence ID" value="RCV14131.1"/>
    <property type="molecule type" value="Genomic_DNA"/>
</dbReference>
<evidence type="ECO:0000256" key="1">
    <source>
        <dbReference type="SAM" id="MobiDB-lite"/>
    </source>
</evidence>
<feature type="region of interest" description="Disordered" evidence="1">
    <location>
        <begin position="23"/>
        <end position="66"/>
    </location>
</feature>
<evidence type="ECO:0000313" key="2">
    <source>
        <dbReference type="EMBL" id="RCV14131.1"/>
    </source>
</evidence>
<proteinExistence type="predicted"/>
<dbReference type="AlphaFoldDB" id="A0A368Q812"/>
<feature type="compositionally biased region" description="Polar residues" evidence="1">
    <location>
        <begin position="155"/>
        <end position="166"/>
    </location>
</feature>
<reference evidence="2" key="2">
    <citation type="submission" date="2015-07" db="EMBL/GenBank/DDBJ databases">
        <authorList>
            <person name="Noorani M."/>
        </authorList>
    </citation>
    <scope>NUCLEOTIDE SEQUENCE</scope>
    <source>
        <strain evidence="2">Yugu1</strain>
    </source>
</reference>
<feature type="compositionally biased region" description="Low complexity" evidence="1">
    <location>
        <begin position="133"/>
        <end position="145"/>
    </location>
</feature>
<feature type="region of interest" description="Disordered" evidence="1">
    <location>
        <begin position="113"/>
        <end position="182"/>
    </location>
</feature>
<accession>A0A368Q812</accession>
<protein>
    <submittedName>
        <fullName evidence="2">Uncharacterized protein</fullName>
    </submittedName>
</protein>